<evidence type="ECO:0000256" key="1">
    <source>
        <dbReference type="ARBA" id="ARBA00022536"/>
    </source>
</evidence>
<protein>
    <recommendedName>
        <fullName evidence="11">Metalloendopeptidase</fullName>
        <ecNumber evidence="11">3.4.24.-</ecNumber>
    </recommendedName>
</protein>
<evidence type="ECO:0000256" key="6">
    <source>
        <dbReference type="ARBA" id="ARBA00023049"/>
    </source>
</evidence>
<dbReference type="Proteomes" id="UP000887574">
    <property type="component" value="Unplaced"/>
</dbReference>
<accession>A0A915DX12</accession>
<dbReference type="Pfam" id="PF01400">
    <property type="entry name" value="Astacin"/>
    <property type="match status" value="1"/>
</dbReference>
<feature type="active site" evidence="10">
    <location>
        <position position="253"/>
    </location>
</feature>
<dbReference type="PROSITE" id="PS51864">
    <property type="entry name" value="ASTACIN"/>
    <property type="match status" value="1"/>
</dbReference>
<evidence type="ECO:0000313" key="16">
    <source>
        <dbReference type="WBParaSite" id="jg24085"/>
    </source>
</evidence>
<dbReference type="InterPro" id="IPR024079">
    <property type="entry name" value="MetalloPept_cat_dom_sf"/>
</dbReference>
<keyword evidence="2 10" id="KW-0645">Protease</keyword>
<evidence type="ECO:0000256" key="10">
    <source>
        <dbReference type="PROSITE-ProRule" id="PRU01211"/>
    </source>
</evidence>
<evidence type="ECO:0000256" key="5">
    <source>
        <dbReference type="ARBA" id="ARBA00022833"/>
    </source>
</evidence>
<evidence type="ECO:0000256" key="11">
    <source>
        <dbReference type="RuleBase" id="RU361183"/>
    </source>
</evidence>
<dbReference type="SMART" id="SM00235">
    <property type="entry name" value="ZnMc"/>
    <property type="match status" value="1"/>
</dbReference>
<dbReference type="InterPro" id="IPR034035">
    <property type="entry name" value="Astacin-like_dom"/>
</dbReference>
<dbReference type="PROSITE" id="PS01180">
    <property type="entry name" value="CUB"/>
    <property type="match status" value="1"/>
</dbReference>
<dbReference type="CDD" id="cd04280">
    <property type="entry name" value="ZnMc_astacin_like"/>
    <property type="match status" value="1"/>
</dbReference>
<evidence type="ECO:0000256" key="9">
    <source>
        <dbReference type="PROSITE-ProRule" id="PRU00059"/>
    </source>
</evidence>
<evidence type="ECO:0000256" key="4">
    <source>
        <dbReference type="ARBA" id="ARBA00022801"/>
    </source>
</evidence>
<evidence type="ECO:0000259" key="13">
    <source>
        <dbReference type="PROSITE" id="PS01180"/>
    </source>
</evidence>
<evidence type="ECO:0000256" key="3">
    <source>
        <dbReference type="ARBA" id="ARBA00022723"/>
    </source>
</evidence>
<dbReference type="SUPFAM" id="SSF49854">
    <property type="entry name" value="Spermadhesin, CUB domain"/>
    <property type="match status" value="1"/>
</dbReference>
<dbReference type="InterPro" id="IPR035914">
    <property type="entry name" value="Sperma_CUB_dom_sf"/>
</dbReference>
<evidence type="ECO:0000256" key="7">
    <source>
        <dbReference type="ARBA" id="ARBA00023157"/>
    </source>
</evidence>
<feature type="domain" description="Peptidase M12A" evidence="14">
    <location>
        <begin position="158"/>
        <end position="361"/>
    </location>
</feature>
<reference evidence="16" key="1">
    <citation type="submission" date="2022-11" db="UniProtKB">
        <authorList>
            <consortium name="WormBaseParasite"/>
        </authorList>
    </citation>
    <scope>IDENTIFICATION</scope>
</reference>
<dbReference type="SUPFAM" id="SSF55486">
    <property type="entry name" value="Metalloproteases ('zincins'), catalytic domain"/>
    <property type="match status" value="1"/>
</dbReference>
<evidence type="ECO:0000256" key="2">
    <source>
        <dbReference type="ARBA" id="ARBA00022670"/>
    </source>
</evidence>
<keyword evidence="5 10" id="KW-0862">Zinc</keyword>
<dbReference type="InterPro" id="IPR000859">
    <property type="entry name" value="CUB_dom"/>
</dbReference>
<sequence>MSLRSPLSDCLHPDYPTPSNAIGVVPQHQQAQKSSNEHQHADKGTFTIKKNNQRTIENFLGFGDNQQKDDLIQIKSILSKHRHQMMENPKLSFNHSHNYDDEPLHQVEPEIRKDSPEVLRINQDLLDYLYQGDIALTLEQAQALYQQDDQFAKVKKRQALNGKTMPKLKWDLTVPYVFAEGLDEARKNLIVRAMKFWESQTCLNFEENANVKSKLRFFKGQGCYSYVGRIYVWNTQQVSIGEGCEHFGVVTHEIAHALGFFHAQSRSDRDSYVAFKAQDVEKGFEDQFDKESPQTNSNYGVLYDYGSVMHYSDSAFARSEDKPVLVASEPYNQNTMGQRIQPSFSDVLVMNKHYNCLDKCSNSICTCPWGFGGDLCSERQAASNASTTCGNTVQAEVEWQQLTASIGDSTKKLKESFTSCHWHIQAPEGKKVELRVIQVGNVEFKLGSDFGRTGLRMCCANDVKKRPLLTSATNLVVISAYTRFFNQQFTVKYRLVKKMDKPLEQAEIASPKERRRKVIFDPRKHSAVDWVDSKQFRYAYDLISEEGKKTNLVACKITSCRSIFTKRSSHLQSHAEKHQPGKLVSKESFHLSLIKFVVCCGLPFDLVSNTSFISFLDQFRLFAVESNSEGFAKLPQIFFSVEIQ</sequence>
<feature type="binding site" evidence="10">
    <location>
        <position position="262"/>
    </location>
    <ligand>
        <name>Zn(2+)</name>
        <dbReference type="ChEBI" id="CHEBI:29105"/>
        <note>catalytic</note>
    </ligand>
</feature>
<keyword evidence="3 10" id="KW-0479">Metal-binding</keyword>
<keyword evidence="8" id="KW-0325">Glycoprotein</keyword>
<feature type="binding site" evidence="10">
    <location>
        <position position="256"/>
    </location>
    <ligand>
        <name>Zn(2+)</name>
        <dbReference type="ChEBI" id="CHEBI:29105"/>
        <note>catalytic</note>
    </ligand>
</feature>
<dbReference type="GO" id="GO:0004222">
    <property type="term" value="F:metalloendopeptidase activity"/>
    <property type="evidence" value="ECO:0007669"/>
    <property type="project" value="UniProtKB-UniRule"/>
</dbReference>
<name>A0A915DX12_9BILA</name>
<comment type="caution">
    <text evidence="9">Lacks conserved residue(s) required for the propagation of feature annotation.</text>
</comment>
<dbReference type="GO" id="GO:0018996">
    <property type="term" value="P:molting cycle, collagen and cuticulin-based cuticle"/>
    <property type="evidence" value="ECO:0007669"/>
    <property type="project" value="UniProtKB-ARBA"/>
</dbReference>
<keyword evidence="6 10" id="KW-0482">Metalloprotease</keyword>
<comment type="cofactor">
    <cofactor evidence="10 11">
        <name>Zn(2+)</name>
        <dbReference type="ChEBI" id="CHEBI:29105"/>
    </cofactor>
    <text evidence="10 11">Binds 1 zinc ion per subunit.</text>
</comment>
<keyword evidence="4 10" id="KW-0378">Hydrolase</keyword>
<feature type="binding site" evidence="10">
    <location>
        <position position="252"/>
    </location>
    <ligand>
        <name>Zn(2+)</name>
        <dbReference type="ChEBI" id="CHEBI:29105"/>
        <note>catalytic</note>
    </ligand>
</feature>
<evidence type="ECO:0000256" key="8">
    <source>
        <dbReference type="ARBA" id="ARBA00023180"/>
    </source>
</evidence>
<dbReference type="WBParaSite" id="jg24085">
    <property type="protein sequence ID" value="jg24085"/>
    <property type="gene ID" value="jg24085"/>
</dbReference>
<dbReference type="PANTHER" id="PTHR10127:SF780">
    <property type="entry name" value="METALLOENDOPEPTIDASE"/>
    <property type="match status" value="1"/>
</dbReference>
<organism evidence="15 16">
    <name type="scientific">Ditylenchus dipsaci</name>
    <dbReference type="NCBI Taxonomy" id="166011"/>
    <lineage>
        <taxon>Eukaryota</taxon>
        <taxon>Metazoa</taxon>
        <taxon>Ecdysozoa</taxon>
        <taxon>Nematoda</taxon>
        <taxon>Chromadorea</taxon>
        <taxon>Rhabditida</taxon>
        <taxon>Tylenchina</taxon>
        <taxon>Tylenchomorpha</taxon>
        <taxon>Sphaerularioidea</taxon>
        <taxon>Anguinidae</taxon>
        <taxon>Anguininae</taxon>
        <taxon>Ditylenchus</taxon>
    </lineage>
</organism>
<evidence type="ECO:0000259" key="14">
    <source>
        <dbReference type="PROSITE" id="PS51864"/>
    </source>
</evidence>
<keyword evidence="7" id="KW-1015">Disulfide bond</keyword>
<dbReference type="Gene3D" id="3.40.390.10">
    <property type="entry name" value="Collagenase (Catalytic Domain)"/>
    <property type="match status" value="1"/>
</dbReference>
<feature type="region of interest" description="Disordered" evidence="12">
    <location>
        <begin position="1"/>
        <end position="22"/>
    </location>
</feature>
<dbReference type="AlphaFoldDB" id="A0A915DX12"/>
<dbReference type="InterPro" id="IPR006026">
    <property type="entry name" value="Peptidase_Metallo"/>
</dbReference>
<evidence type="ECO:0000313" key="15">
    <source>
        <dbReference type="Proteomes" id="UP000887574"/>
    </source>
</evidence>
<evidence type="ECO:0000256" key="12">
    <source>
        <dbReference type="SAM" id="MobiDB-lite"/>
    </source>
</evidence>
<dbReference type="PRINTS" id="PR00480">
    <property type="entry name" value="ASTACIN"/>
</dbReference>
<feature type="domain" description="CUB" evidence="13">
    <location>
        <begin position="389"/>
        <end position="496"/>
    </location>
</feature>
<proteinExistence type="predicted"/>
<keyword evidence="1" id="KW-0245">EGF-like domain</keyword>
<keyword evidence="15" id="KW-1185">Reference proteome</keyword>
<dbReference type="InterPro" id="IPR001506">
    <property type="entry name" value="Peptidase_M12A"/>
</dbReference>
<dbReference type="PANTHER" id="PTHR10127">
    <property type="entry name" value="DISCOIDIN, CUB, EGF, LAMININ , AND ZINC METALLOPROTEASE DOMAIN CONTAINING"/>
    <property type="match status" value="1"/>
</dbReference>
<dbReference type="EC" id="3.4.24.-" evidence="11"/>
<dbReference type="GO" id="GO:0008270">
    <property type="term" value="F:zinc ion binding"/>
    <property type="evidence" value="ECO:0007669"/>
    <property type="project" value="UniProtKB-UniRule"/>
</dbReference>
<dbReference type="FunFam" id="3.40.390.10:FF:000028">
    <property type="entry name" value="Zinc metalloproteinase"/>
    <property type="match status" value="1"/>
</dbReference>
<dbReference type="GO" id="GO:0006508">
    <property type="term" value="P:proteolysis"/>
    <property type="evidence" value="ECO:0007669"/>
    <property type="project" value="UniProtKB-KW"/>
</dbReference>